<sequence length="386" mass="42549">MLTTHGVQQQQQQQPAQLVYVLRGHSAQIHALLFTRGNERLVTADADGWVVVWNVATRRPVSVWKAHEGAVMNVAEWGGRLLTHGRDNKILVWKLGSVQDETGMDIALPVEENAGHRRSPWLLSSLDVNALNFCGFAMCVEQRARIMDEQEEREETLLVAVPSVLNSDSVDIMRLPTKERVHAAIGTTVAKTGMAMDLAILYSEDALVLVAAYESGHAAVYRLNEGGSWNTTYLQNPHSQPVLSLSISPFPDTAPYFFTSSADAVIAKHPLHLSTSTAPSPAKVVNTKHSGQQSISVRSDGKIFATAGWDTRIRVYSAKTMKELAVLKWHREGCYAVAFGEVLSQEGNGEDGVMVTAEERRRERVKTVHWVAGGAKDGKVSLWEIY</sequence>
<evidence type="ECO:0000256" key="6">
    <source>
        <dbReference type="ARBA" id="ARBA00040563"/>
    </source>
</evidence>
<dbReference type="PANTHER" id="PTHR19854">
    <property type="entry name" value="TRANSDUCIN BETA-LIKE 3"/>
    <property type="match status" value="1"/>
</dbReference>
<reference evidence="8 9" key="1">
    <citation type="submission" date="2024-02" db="EMBL/GenBank/DDBJ databases">
        <title>Discinaceae phylogenomics.</title>
        <authorList>
            <person name="Dirks A.C."/>
            <person name="James T.Y."/>
        </authorList>
    </citation>
    <scope>NUCLEOTIDE SEQUENCE [LARGE SCALE GENOMIC DNA]</scope>
    <source>
        <strain evidence="8 9">ACD0624</strain>
    </source>
</reference>
<dbReference type="InterPro" id="IPR036322">
    <property type="entry name" value="WD40_repeat_dom_sf"/>
</dbReference>
<evidence type="ECO:0000256" key="2">
    <source>
        <dbReference type="ARBA" id="ARBA00022737"/>
    </source>
</evidence>
<proteinExistence type="inferred from homology"/>
<comment type="caution">
    <text evidence="8">The sequence shown here is derived from an EMBL/GenBank/DDBJ whole genome shotgun (WGS) entry which is preliminary data.</text>
</comment>
<feature type="repeat" description="WD" evidence="7">
    <location>
        <begin position="22"/>
        <end position="63"/>
    </location>
</feature>
<evidence type="ECO:0000256" key="4">
    <source>
        <dbReference type="ARBA" id="ARBA00037931"/>
    </source>
</evidence>
<dbReference type="Pfam" id="PF00400">
    <property type="entry name" value="WD40"/>
    <property type="match status" value="2"/>
</dbReference>
<keyword evidence="9" id="KW-1185">Reference proteome</keyword>
<accession>A0ABR3GM36</accession>
<evidence type="ECO:0000256" key="1">
    <source>
        <dbReference type="ARBA" id="ARBA00022574"/>
    </source>
</evidence>
<evidence type="ECO:0000256" key="3">
    <source>
        <dbReference type="ARBA" id="ARBA00037338"/>
    </source>
</evidence>
<dbReference type="InterPro" id="IPR015943">
    <property type="entry name" value="WD40/YVTN_repeat-like_dom_sf"/>
</dbReference>
<dbReference type="EMBL" id="JBBBZM010000042">
    <property type="protein sequence ID" value="KAL0636865.1"/>
    <property type="molecule type" value="Genomic_DNA"/>
</dbReference>
<comment type="subunit">
    <text evidence="5">Component of the ASTRA chromatin remodeling machinery complex.</text>
</comment>
<keyword evidence="2" id="KW-0677">Repeat</keyword>
<dbReference type="InterPro" id="IPR019775">
    <property type="entry name" value="WD40_repeat_CS"/>
</dbReference>
<dbReference type="Proteomes" id="UP001447188">
    <property type="component" value="Unassembled WGS sequence"/>
</dbReference>
<dbReference type="Gene3D" id="2.130.10.10">
    <property type="entry name" value="YVTN repeat-like/Quinoprotein amine dehydrogenase"/>
    <property type="match status" value="2"/>
</dbReference>
<comment type="function">
    <text evidence="3">Component of the ASTRA complex involved in chromatin remodeling.</text>
</comment>
<dbReference type="PROSITE" id="PS00678">
    <property type="entry name" value="WD_REPEATS_1"/>
    <property type="match status" value="2"/>
</dbReference>
<dbReference type="SUPFAM" id="SSF50978">
    <property type="entry name" value="WD40 repeat-like"/>
    <property type="match status" value="1"/>
</dbReference>
<gene>
    <name evidence="8" type="primary">asa1</name>
    <name evidence="8" type="ORF">Q9L58_004086</name>
</gene>
<organism evidence="8 9">
    <name type="scientific">Discina gigas</name>
    <dbReference type="NCBI Taxonomy" id="1032678"/>
    <lineage>
        <taxon>Eukaryota</taxon>
        <taxon>Fungi</taxon>
        <taxon>Dikarya</taxon>
        <taxon>Ascomycota</taxon>
        <taxon>Pezizomycotina</taxon>
        <taxon>Pezizomycetes</taxon>
        <taxon>Pezizales</taxon>
        <taxon>Discinaceae</taxon>
        <taxon>Discina</taxon>
    </lineage>
</organism>
<dbReference type="PROSITE" id="PS50294">
    <property type="entry name" value="WD_REPEATS_REGION"/>
    <property type="match status" value="1"/>
</dbReference>
<keyword evidence="1 7" id="KW-0853">WD repeat</keyword>
<protein>
    <recommendedName>
        <fullName evidence="6">ASTRA-associated protein 1</fullName>
    </recommendedName>
</protein>
<dbReference type="SMART" id="SM00320">
    <property type="entry name" value="WD40"/>
    <property type="match status" value="5"/>
</dbReference>
<name>A0ABR3GM36_9PEZI</name>
<evidence type="ECO:0000256" key="7">
    <source>
        <dbReference type="PROSITE-ProRule" id="PRU00221"/>
    </source>
</evidence>
<dbReference type="PANTHER" id="PTHR19854:SF1">
    <property type="entry name" value="GUANINE NUCLEOTIDE-BINDING PROTEIN SUBUNIT BETA-LIKE PROTEIN 1"/>
    <property type="match status" value="1"/>
</dbReference>
<dbReference type="PROSITE" id="PS50082">
    <property type="entry name" value="WD_REPEATS_2"/>
    <property type="match status" value="1"/>
</dbReference>
<dbReference type="InterPro" id="IPR001680">
    <property type="entry name" value="WD40_rpt"/>
</dbReference>
<evidence type="ECO:0000256" key="5">
    <source>
        <dbReference type="ARBA" id="ARBA00038749"/>
    </source>
</evidence>
<comment type="similarity">
    <text evidence="4">Belongs to the WD repeat ASA1 family.</text>
</comment>
<evidence type="ECO:0000313" key="8">
    <source>
        <dbReference type="EMBL" id="KAL0636865.1"/>
    </source>
</evidence>
<evidence type="ECO:0000313" key="9">
    <source>
        <dbReference type="Proteomes" id="UP001447188"/>
    </source>
</evidence>